<dbReference type="Proteomes" id="UP000230556">
    <property type="component" value="Unassembled WGS sequence"/>
</dbReference>
<evidence type="ECO:0000313" key="3">
    <source>
        <dbReference type="Proteomes" id="UP000230556"/>
    </source>
</evidence>
<evidence type="ECO:0000256" key="1">
    <source>
        <dbReference type="SAM" id="Phobius"/>
    </source>
</evidence>
<dbReference type="AlphaFoldDB" id="A0A2M7FKM7"/>
<keyword evidence="1" id="KW-0472">Membrane</keyword>
<evidence type="ECO:0000313" key="2">
    <source>
        <dbReference type="EMBL" id="PIW06585.1"/>
    </source>
</evidence>
<reference evidence="3" key="1">
    <citation type="submission" date="2017-09" db="EMBL/GenBank/DDBJ databases">
        <title>Depth-based differentiation of microbial function through sediment-hosted aquifers and enrichment of novel symbionts in the deep terrestrial subsurface.</title>
        <authorList>
            <person name="Probst A.J."/>
            <person name="Ladd B."/>
            <person name="Jarett J.K."/>
            <person name="Geller-Mcgrath D.E."/>
            <person name="Sieber C.M.K."/>
            <person name="Emerson J.B."/>
            <person name="Anantharaman K."/>
            <person name="Thomas B.C."/>
            <person name="Malmstrom R."/>
            <person name="Stieglmeier M."/>
            <person name="Klingl A."/>
            <person name="Woyke T."/>
            <person name="Ryan C.M."/>
            <person name="Banfield J.F."/>
        </authorList>
    </citation>
    <scope>NUCLEOTIDE SEQUENCE [LARGE SCALE GENOMIC DNA]</scope>
</reference>
<accession>A0A2M7FKM7</accession>
<keyword evidence="1" id="KW-1133">Transmembrane helix</keyword>
<proteinExistence type="predicted"/>
<name>A0A2M7FKM7_9BACT</name>
<gene>
    <name evidence="2" type="ORF">COW38_04675</name>
</gene>
<dbReference type="EMBL" id="PFFO01000210">
    <property type="protein sequence ID" value="PIW06585.1"/>
    <property type="molecule type" value="Genomic_DNA"/>
</dbReference>
<sequence length="86" mass="9264">MTSRNQILVSKSLYHIGYMTLVASIVWVGVGVYIATSKNVPLDVDSSILEPISPKLDQEMIVKLSGRVKVEEIASSSATIDTGGVR</sequence>
<feature type="transmembrane region" description="Helical" evidence="1">
    <location>
        <begin position="12"/>
        <end position="35"/>
    </location>
</feature>
<protein>
    <submittedName>
        <fullName evidence="2">Uncharacterized protein</fullName>
    </submittedName>
</protein>
<organism evidence="2 3">
    <name type="scientific">Candidatus Collierbacteria bacterium CG17_big_fil_post_rev_8_21_14_2_50_45_7</name>
    <dbReference type="NCBI Taxonomy" id="1974536"/>
    <lineage>
        <taxon>Bacteria</taxon>
        <taxon>Candidatus Collieribacteriota</taxon>
    </lineage>
</organism>
<keyword evidence="1" id="KW-0812">Transmembrane</keyword>
<comment type="caution">
    <text evidence="2">The sequence shown here is derived from an EMBL/GenBank/DDBJ whole genome shotgun (WGS) entry which is preliminary data.</text>
</comment>